<organism evidence="1">
    <name type="scientific">marine metagenome</name>
    <dbReference type="NCBI Taxonomy" id="408172"/>
    <lineage>
        <taxon>unclassified sequences</taxon>
        <taxon>metagenomes</taxon>
        <taxon>ecological metagenomes</taxon>
    </lineage>
</organism>
<gene>
    <name evidence="1" type="ORF">METZ01_LOCUS185570</name>
</gene>
<sequence length="198" mass="22724">MKKEFIIISELIENDTRVLDVGCGDGTLMKYLKDEKNVDTRGLEISKNNVQNCTSKGLSVIEGNAEKDLHQFPNLSFDYAILSQTLQAFYNPEKVIDDLLRVANKAIVTIPNFGYWKVRMHLLFKGTMPITETLPNEWYNTPNLHMCTIKDFFNFCSNKNIELYKSIALSSEKTSTINKKNLIIKNLYSELGIFLIKK</sequence>
<dbReference type="EMBL" id="UINC01037356">
    <property type="protein sequence ID" value="SVB32716.1"/>
    <property type="molecule type" value="Genomic_DNA"/>
</dbReference>
<dbReference type="CDD" id="cd02440">
    <property type="entry name" value="AdoMet_MTases"/>
    <property type="match status" value="1"/>
</dbReference>
<accession>A0A382D2J1</accession>
<dbReference type="AlphaFoldDB" id="A0A382D2J1"/>
<protein>
    <recommendedName>
        <fullName evidence="2">Methionine biosynthesis protein MetW</fullName>
    </recommendedName>
</protein>
<dbReference type="Gene3D" id="3.40.50.150">
    <property type="entry name" value="Vaccinia Virus protein VP39"/>
    <property type="match status" value="1"/>
</dbReference>
<dbReference type="Pfam" id="PF07021">
    <property type="entry name" value="MetW"/>
    <property type="match status" value="1"/>
</dbReference>
<proteinExistence type="predicted"/>
<dbReference type="NCBIfam" id="TIGR02081">
    <property type="entry name" value="metW"/>
    <property type="match status" value="1"/>
</dbReference>
<dbReference type="SUPFAM" id="SSF53335">
    <property type="entry name" value="S-adenosyl-L-methionine-dependent methyltransferases"/>
    <property type="match status" value="1"/>
</dbReference>
<evidence type="ECO:0000313" key="1">
    <source>
        <dbReference type="EMBL" id="SVB32716.1"/>
    </source>
</evidence>
<name>A0A382D2J1_9ZZZZ</name>
<dbReference type="InterPro" id="IPR010743">
    <property type="entry name" value="Methionine_synth_MetW"/>
</dbReference>
<evidence type="ECO:0008006" key="2">
    <source>
        <dbReference type="Google" id="ProtNLM"/>
    </source>
</evidence>
<reference evidence="1" key="1">
    <citation type="submission" date="2018-05" db="EMBL/GenBank/DDBJ databases">
        <authorList>
            <person name="Lanie J.A."/>
            <person name="Ng W.-L."/>
            <person name="Kazmierczak K.M."/>
            <person name="Andrzejewski T.M."/>
            <person name="Davidsen T.M."/>
            <person name="Wayne K.J."/>
            <person name="Tettelin H."/>
            <person name="Glass J.I."/>
            <person name="Rusch D."/>
            <person name="Podicherti R."/>
            <person name="Tsui H.-C.T."/>
            <person name="Winkler M.E."/>
        </authorList>
    </citation>
    <scope>NUCLEOTIDE SEQUENCE</scope>
</reference>
<dbReference type="InterPro" id="IPR029063">
    <property type="entry name" value="SAM-dependent_MTases_sf"/>
</dbReference>